<accession>A0A811UR32</accession>
<reference evidence="1" key="1">
    <citation type="submission" date="2020-11" db="EMBL/GenBank/DDBJ databases">
        <authorList>
            <person name="Whitehead M."/>
        </authorList>
    </citation>
    <scope>NUCLEOTIDE SEQUENCE</scope>
    <source>
        <strain evidence="1">EGII</strain>
    </source>
</reference>
<proteinExistence type="predicted"/>
<dbReference type="Proteomes" id="UP000606786">
    <property type="component" value="Unassembled WGS sequence"/>
</dbReference>
<dbReference type="EMBL" id="CAJHJT010000023">
    <property type="protein sequence ID" value="CAD7001380.1"/>
    <property type="molecule type" value="Genomic_DNA"/>
</dbReference>
<dbReference type="PANTHER" id="PTHR47331:SF5">
    <property type="entry name" value="RIBONUCLEASE H"/>
    <property type="match status" value="1"/>
</dbReference>
<dbReference type="PANTHER" id="PTHR47331">
    <property type="entry name" value="PHD-TYPE DOMAIN-CONTAINING PROTEIN"/>
    <property type="match status" value="1"/>
</dbReference>
<evidence type="ECO:0000313" key="2">
    <source>
        <dbReference type="Proteomes" id="UP000606786"/>
    </source>
</evidence>
<dbReference type="AlphaFoldDB" id="A0A811UR32"/>
<protein>
    <submittedName>
        <fullName evidence="1">(Mediterranean fruit fly) hypothetical protein</fullName>
    </submittedName>
</protein>
<name>A0A811UR32_CERCA</name>
<dbReference type="OrthoDB" id="10055784at2759"/>
<organism evidence="1 2">
    <name type="scientific">Ceratitis capitata</name>
    <name type="common">Mediterranean fruit fly</name>
    <name type="synonym">Tephritis capitata</name>
    <dbReference type="NCBI Taxonomy" id="7213"/>
    <lineage>
        <taxon>Eukaryota</taxon>
        <taxon>Metazoa</taxon>
        <taxon>Ecdysozoa</taxon>
        <taxon>Arthropoda</taxon>
        <taxon>Hexapoda</taxon>
        <taxon>Insecta</taxon>
        <taxon>Pterygota</taxon>
        <taxon>Neoptera</taxon>
        <taxon>Endopterygota</taxon>
        <taxon>Diptera</taxon>
        <taxon>Brachycera</taxon>
        <taxon>Muscomorpha</taxon>
        <taxon>Tephritoidea</taxon>
        <taxon>Tephritidae</taxon>
        <taxon>Ceratitis</taxon>
        <taxon>Ceratitis</taxon>
    </lineage>
</organism>
<gene>
    <name evidence="1" type="ORF">CCAP1982_LOCUS9877</name>
</gene>
<evidence type="ECO:0000313" key="1">
    <source>
        <dbReference type="EMBL" id="CAD7001380.1"/>
    </source>
</evidence>
<comment type="caution">
    <text evidence="1">The sequence shown here is derived from an EMBL/GenBank/DDBJ whole genome shotgun (WGS) entry which is preliminary data.</text>
</comment>
<keyword evidence="2" id="KW-1185">Reference proteome</keyword>
<sequence length="371" mass="41837">MTDIIAFSTMVNNLTAFLENAGAASHLTNPTLLDGQISKLPMNKREEWARYIFSANICFPSIRNFSNWLQEIAIFISIAADVMPVKSSNTNEQLSLKSNKAVKSVLVVTEKKCSFCKNSHNLNQCQQFKDLECSERWKFAKSNHLCFSCLRSGHNSTNCNSRRECGINSCHRSHNRLLHEQDKKVSVGSPRLSSNVANVRKPTADSSNVTTIFQKEMNKKILFKFLPVEIKGPLGSCKLIAFIDDDSKISLIEEQLAKAIGLKGPIDELSLRWIGGKTSRELSQRLDVEISGVNKNARSFQMKNIRTTTKLELPAQMLILNTFISKYARLQNLPIDDYVDSVLSAPSGSYKSRRLFFCPQAKLRMHVVRIK</sequence>